<feature type="region of interest" description="Disordered" evidence="3">
    <location>
        <begin position="273"/>
        <end position="296"/>
    </location>
</feature>
<feature type="compositionally biased region" description="Low complexity" evidence="3">
    <location>
        <begin position="277"/>
        <end position="290"/>
    </location>
</feature>
<keyword evidence="5" id="KW-1185">Reference proteome</keyword>
<dbReference type="RefSeq" id="XP_022086543.1">
    <property type="nucleotide sequence ID" value="XM_022230851.1"/>
</dbReference>
<dbReference type="InterPro" id="IPR026502">
    <property type="entry name" value="SLBP1/SLBP2"/>
</dbReference>
<feature type="compositionally biased region" description="Polar residues" evidence="3">
    <location>
        <begin position="323"/>
        <end position="333"/>
    </location>
</feature>
<keyword evidence="2" id="KW-0694">RNA-binding</keyword>
<dbReference type="PANTHER" id="PTHR17408:SF0">
    <property type="entry name" value="HISTONE RNA HAIRPIN-BINDING PROTEIN"/>
    <property type="match status" value="1"/>
</dbReference>
<evidence type="ECO:0000313" key="5">
    <source>
        <dbReference type="Proteomes" id="UP000694845"/>
    </source>
</evidence>
<dbReference type="GO" id="GO:0005737">
    <property type="term" value="C:cytoplasm"/>
    <property type="evidence" value="ECO:0007669"/>
    <property type="project" value="TreeGrafter"/>
</dbReference>
<feature type="region of interest" description="Disordered" evidence="3">
    <location>
        <begin position="310"/>
        <end position="345"/>
    </location>
</feature>
<name>A0A8B7Y061_ACAPL</name>
<dbReference type="Proteomes" id="UP000694845">
    <property type="component" value="Unplaced"/>
</dbReference>
<dbReference type="Pfam" id="PF15247">
    <property type="entry name" value="SLBP_RNA_bind"/>
    <property type="match status" value="1"/>
</dbReference>
<dbReference type="GO" id="GO:0051028">
    <property type="term" value="P:mRNA transport"/>
    <property type="evidence" value="ECO:0007669"/>
    <property type="project" value="TreeGrafter"/>
</dbReference>
<feature type="compositionally biased region" description="Basic residues" evidence="3">
    <location>
        <begin position="1"/>
        <end position="11"/>
    </location>
</feature>
<accession>A0A8B7Y061</accession>
<proteinExistence type="inferred from homology"/>
<dbReference type="PANTHER" id="PTHR17408">
    <property type="entry name" value="HISTONE RNA HAIRPIN-BINDING PROTEIN"/>
    <property type="match status" value="1"/>
</dbReference>
<dbReference type="Gene3D" id="1.10.8.1120">
    <property type="entry name" value="Histone RNA hairpin-binding protein RNA-binding domain"/>
    <property type="match status" value="1"/>
</dbReference>
<sequence length="485" mass="55378">MASVKSRNHRGRKDEDHDFRNWRSPHHKSSVADHSRYGGGRRDQKSNQDMSREHGGIDRNGSHRTRYRHDRESKHHRWSSDRRVELRSRKPDVFSSVEFPPLGAKETPSTSSNTWYTPDPVRLTSQRHSSSSSTDWATQIEQFEKDKERALRDMMRYKRRLLMSESSDGSNEDQENLKINTNAEPKKEYETDETVIIRRQKQIDLGKNTLGYDNYLRLVPKYKRVKNKHISTPNKFQKCSRRAWDGLIKLWRRKLHEYDPEGTYKPERVARKELHFSDSTSETPSEASSEQDPTMDVELNSSVSSAISDYLASNESSRPDTPDNASRPETPTTELKGLTVSDQMNGNYRTEDLAISKVISQSTDAATPNATQTPSVTPADHEVEGQGLIHTMQVNPSDLIAALRQAAGAAQPLTQLTINPHMYIPPQQTSNLKSHSIADVPIHSFHCSHDDNANRKLQEGGRKEGDIFDHFDLDECFMKDSDVIA</sequence>
<feature type="compositionally biased region" description="Basic and acidic residues" evidence="3">
    <location>
        <begin position="30"/>
        <end position="61"/>
    </location>
</feature>
<evidence type="ECO:0000256" key="2">
    <source>
        <dbReference type="ARBA" id="ARBA00022884"/>
    </source>
</evidence>
<evidence type="ECO:0000313" key="6">
    <source>
        <dbReference type="RefSeq" id="XP_022086543.1"/>
    </source>
</evidence>
<feature type="compositionally biased region" description="Basic and acidic residues" evidence="3">
    <location>
        <begin position="12"/>
        <end position="21"/>
    </location>
</feature>
<gene>
    <name evidence="6" type="primary">LOC110977060</name>
</gene>
<dbReference type="InterPro" id="IPR029344">
    <property type="entry name" value="SLBP_RNA_bind"/>
</dbReference>
<feature type="compositionally biased region" description="Polar residues" evidence="3">
    <location>
        <begin position="107"/>
        <end position="116"/>
    </location>
</feature>
<reference evidence="6" key="1">
    <citation type="submission" date="2025-08" db="UniProtKB">
        <authorList>
            <consortium name="RefSeq"/>
        </authorList>
    </citation>
    <scope>IDENTIFICATION</scope>
</reference>
<dbReference type="GO" id="GO:0071207">
    <property type="term" value="F:histone pre-mRNA stem-loop binding"/>
    <property type="evidence" value="ECO:0007669"/>
    <property type="project" value="TreeGrafter"/>
</dbReference>
<dbReference type="GeneID" id="110977060"/>
<feature type="domain" description="Histone RNA hairpin-binding protein RNA-binding" evidence="4">
    <location>
        <begin position="191"/>
        <end position="260"/>
    </location>
</feature>
<protein>
    <submittedName>
        <fullName evidence="6">Uncharacterized protein LOC110977060</fullName>
    </submittedName>
</protein>
<comment type="similarity">
    <text evidence="1">Belongs to the SLBP family.</text>
</comment>
<feature type="compositionally biased region" description="Polar residues" evidence="3">
    <location>
        <begin position="123"/>
        <end position="133"/>
    </location>
</feature>
<dbReference type="InterPro" id="IPR038294">
    <property type="entry name" value="SLBP_RNA_bind_sf"/>
</dbReference>
<evidence type="ECO:0000259" key="4">
    <source>
        <dbReference type="Pfam" id="PF15247"/>
    </source>
</evidence>
<organism evidence="5 6">
    <name type="scientific">Acanthaster planci</name>
    <name type="common">Crown-of-thorns starfish</name>
    <dbReference type="NCBI Taxonomy" id="133434"/>
    <lineage>
        <taxon>Eukaryota</taxon>
        <taxon>Metazoa</taxon>
        <taxon>Echinodermata</taxon>
        <taxon>Eleutherozoa</taxon>
        <taxon>Asterozoa</taxon>
        <taxon>Asteroidea</taxon>
        <taxon>Valvatacea</taxon>
        <taxon>Valvatida</taxon>
        <taxon>Acanthasteridae</taxon>
        <taxon>Acanthaster</taxon>
    </lineage>
</organism>
<dbReference type="GO" id="GO:0071204">
    <property type="term" value="C:histone pre-mRNA 3'end processing complex"/>
    <property type="evidence" value="ECO:0007669"/>
    <property type="project" value="TreeGrafter"/>
</dbReference>
<dbReference type="FunFam" id="1.10.8.1120:FF:000001">
    <property type="entry name" value="Histone RNA hairpin-binding protein-like"/>
    <property type="match status" value="1"/>
</dbReference>
<dbReference type="AlphaFoldDB" id="A0A8B7Y061"/>
<dbReference type="OMA" id="KCSRRAW"/>
<feature type="compositionally biased region" description="Basic and acidic residues" evidence="3">
    <location>
        <begin position="69"/>
        <end position="92"/>
    </location>
</feature>
<feature type="region of interest" description="Disordered" evidence="3">
    <location>
        <begin position="1"/>
        <end position="133"/>
    </location>
</feature>
<evidence type="ECO:0000256" key="1">
    <source>
        <dbReference type="ARBA" id="ARBA00006151"/>
    </source>
</evidence>
<dbReference type="OrthoDB" id="265795at2759"/>
<dbReference type="KEGG" id="aplc:110977060"/>
<evidence type="ECO:0000256" key="3">
    <source>
        <dbReference type="SAM" id="MobiDB-lite"/>
    </source>
</evidence>
<dbReference type="GO" id="GO:0006398">
    <property type="term" value="P:mRNA 3'-end processing by stem-loop binding and cleavage"/>
    <property type="evidence" value="ECO:0007669"/>
    <property type="project" value="TreeGrafter"/>
</dbReference>
<dbReference type="GO" id="GO:0003729">
    <property type="term" value="F:mRNA binding"/>
    <property type="evidence" value="ECO:0007669"/>
    <property type="project" value="InterPro"/>
</dbReference>